<gene>
    <name evidence="1" type="ORF">LTRI10_LOCUS13810</name>
</gene>
<proteinExistence type="predicted"/>
<organism evidence="1 2">
    <name type="scientific">Linum trigynum</name>
    <dbReference type="NCBI Taxonomy" id="586398"/>
    <lineage>
        <taxon>Eukaryota</taxon>
        <taxon>Viridiplantae</taxon>
        <taxon>Streptophyta</taxon>
        <taxon>Embryophyta</taxon>
        <taxon>Tracheophyta</taxon>
        <taxon>Spermatophyta</taxon>
        <taxon>Magnoliopsida</taxon>
        <taxon>eudicotyledons</taxon>
        <taxon>Gunneridae</taxon>
        <taxon>Pentapetalae</taxon>
        <taxon>rosids</taxon>
        <taxon>fabids</taxon>
        <taxon>Malpighiales</taxon>
        <taxon>Linaceae</taxon>
        <taxon>Linum</taxon>
    </lineage>
</organism>
<accession>A0AAV2DCZ0</accession>
<evidence type="ECO:0000313" key="1">
    <source>
        <dbReference type="EMBL" id="CAL1371763.1"/>
    </source>
</evidence>
<evidence type="ECO:0000313" key="2">
    <source>
        <dbReference type="Proteomes" id="UP001497516"/>
    </source>
</evidence>
<name>A0AAV2DCZ0_9ROSI</name>
<dbReference type="Proteomes" id="UP001497516">
    <property type="component" value="Chromosome 2"/>
</dbReference>
<sequence>MGMKYSLPSSNKRSAIPTGIWTYLMGISQHWPKLESYSIPSIALGERTTGDRMQGLPAYRGGAVAIPQFDRRRWELRKEELPARRGRCQAWYSSFGQWERTTDKSSGD</sequence>
<dbReference type="EMBL" id="OZ034815">
    <property type="protein sequence ID" value="CAL1371763.1"/>
    <property type="molecule type" value="Genomic_DNA"/>
</dbReference>
<keyword evidence="2" id="KW-1185">Reference proteome</keyword>
<protein>
    <submittedName>
        <fullName evidence="1">Uncharacterized protein</fullName>
    </submittedName>
</protein>
<dbReference type="AlphaFoldDB" id="A0AAV2DCZ0"/>
<reference evidence="1 2" key="1">
    <citation type="submission" date="2024-04" db="EMBL/GenBank/DDBJ databases">
        <authorList>
            <person name="Fracassetti M."/>
        </authorList>
    </citation>
    <scope>NUCLEOTIDE SEQUENCE [LARGE SCALE GENOMIC DNA]</scope>
</reference>